<dbReference type="EMBL" id="PCXP01000012">
    <property type="protein sequence ID" value="PIR41975.1"/>
    <property type="molecule type" value="Genomic_DNA"/>
</dbReference>
<feature type="coiled-coil region" evidence="1">
    <location>
        <begin position="27"/>
        <end position="82"/>
    </location>
</feature>
<comment type="caution">
    <text evidence="2">The sequence shown here is derived from an EMBL/GenBank/DDBJ whole genome shotgun (WGS) entry which is preliminary data.</text>
</comment>
<proteinExistence type="predicted"/>
<evidence type="ECO:0000313" key="2">
    <source>
        <dbReference type="EMBL" id="PIR41975.1"/>
    </source>
</evidence>
<evidence type="ECO:0000256" key="1">
    <source>
        <dbReference type="SAM" id="Coils"/>
    </source>
</evidence>
<sequence length="134" mass="15861">MCGRVLFYTAALFDLGEYLATQYPTEREEFQWEIERFQQEIERFKKRNTELTIELMRKSTEASEAQETLKRWRTELEILADQKGHNLCWAGVSRLLKNTIGHTGKYPDSENVTRDEFELGCRAYRDDIFGPVEK</sequence>
<gene>
    <name evidence="2" type="ORF">COV30_00810</name>
</gene>
<organism evidence="2 3">
    <name type="scientific">Candidatus Yanofskybacteria bacterium CG10_big_fil_rev_8_21_14_0_10_37_15</name>
    <dbReference type="NCBI Taxonomy" id="1975097"/>
    <lineage>
        <taxon>Bacteria</taxon>
        <taxon>Candidatus Yanofskyibacteriota</taxon>
    </lineage>
</organism>
<dbReference type="Proteomes" id="UP000230208">
    <property type="component" value="Unassembled WGS sequence"/>
</dbReference>
<keyword evidence="1" id="KW-0175">Coiled coil</keyword>
<evidence type="ECO:0000313" key="3">
    <source>
        <dbReference type="Proteomes" id="UP000230208"/>
    </source>
</evidence>
<reference evidence="2 3" key="1">
    <citation type="submission" date="2017-09" db="EMBL/GenBank/DDBJ databases">
        <title>Depth-based differentiation of microbial function through sediment-hosted aquifers and enrichment of novel symbionts in the deep terrestrial subsurface.</title>
        <authorList>
            <person name="Probst A.J."/>
            <person name="Ladd B."/>
            <person name="Jarett J.K."/>
            <person name="Geller-Mcgrath D.E."/>
            <person name="Sieber C.M."/>
            <person name="Emerson J.B."/>
            <person name="Anantharaman K."/>
            <person name="Thomas B.C."/>
            <person name="Malmstrom R."/>
            <person name="Stieglmeier M."/>
            <person name="Klingl A."/>
            <person name="Woyke T."/>
            <person name="Ryan C.M."/>
            <person name="Banfield J.F."/>
        </authorList>
    </citation>
    <scope>NUCLEOTIDE SEQUENCE [LARGE SCALE GENOMIC DNA]</scope>
    <source>
        <strain evidence="2">CG10_big_fil_rev_8_21_14_0_10_37_15</strain>
    </source>
</reference>
<accession>A0A2H0R830</accession>
<name>A0A2H0R830_9BACT</name>
<protein>
    <submittedName>
        <fullName evidence="2">Uncharacterized protein</fullName>
    </submittedName>
</protein>
<dbReference type="AlphaFoldDB" id="A0A2H0R830"/>